<gene>
    <name evidence="1" type="ORF">HUJ06_025488</name>
</gene>
<dbReference type="Proteomes" id="UP000607653">
    <property type="component" value="Unassembled WGS sequence"/>
</dbReference>
<sequence>MELVSSTIEGFTNQRSSCQLLSPTAISSLLESQRRMIGRPLVLRTARGTLCPPQLSYVSPTTSGHKVRSPARALVCSKPLLASECGGREEAGPCIGALKVTLWVFVHH</sequence>
<evidence type="ECO:0000313" key="1">
    <source>
        <dbReference type="EMBL" id="DAD24025.1"/>
    </source>
</evidence>
<accession>A0A822XZ11</accession>
<evidence type="ECO:0000313" key="2">
    <source>
        <dbReference type="Proteomes" id="UP000607653"/>
    </source>
</evidence>
<reference evidence="1 2" key="1">
    <citation type="journal article" date="2020" name="Mol. Biol. Evol.">
        <title>Distinct Expression and Methylation Patterns for Genes with Different Fates following a Single Whole-Genome Duplication in Flowering Plants.</title>
        <authorList>
            <person name="Shi T."/>
            <person name="Rahmani R.S."/>
            <person name="Gugger P.F."/>
            <person name="Wang M."/>
            <person name="Li H."/>
            <person name="Zhang Y."/>
            <person name="Li Z."/>
            <person name="Wang Q."/>
            <person name="Van de Peer Y."/>
            <person name="Marchal K."/>
            <person name="Chen J."/>
        </authorList>
    </citation>
    <scope>NUCLEOTIDE SEQUENCE [LARGE SCALE GENOMIC DNA]</scope>
    <source>
        <tissue evidence="1">Leaf</tissue>
    </source>
</reference>
<protein>
    <submittedName>
        <fullName evidence="1">Uncharacterized protein</fullName>
    </submittedName>
</protein>
<dbReference type="EMBL" id="DUZY01000001">
    <property type="protein sequence ID" value="DAD24025.1"/>
    <property type="molecule type" value="Genomic_DNA"/>
</dbReference>
<dbReference type="AlphaFoldDB" id="A0A822XZ11"/>
<name>A0A822XZ11_NELNU</name>
<comment type="caution">
    <text evidence="1">The sequence shown here is derived from an EMBL/GenBank/DDBJ whole genome shotgun (WGS) entry which is preliminary data.</text>
</comment>
<keyword evidence="2" id="KW-1185">Reference proteome</keyword>
<proteinExistence type="predicted"/>
<organism evidence="1 2">
    <name type="scientific">Nelumbo nucifera</name>
    <name type="common">Sacred lotus</name>
    <dbReference type="NCBI Taxonomy" id="4432"/>
    <lineage>
        <taxon>Eukaryota</taxon>
        <taxon>Viridiplantae</taxon>
        <taxon>Streptophyta</taxon>
        <taxon>Embryophyta</taxon>
        <taxon>Tracheophyta</taxon>
        <taxon>Spermatophyta</taxon>
        <taxon>Magnoliopsida</taxon>
        <taxon>Proteales</taxon>
        <taxon>Nelumbonaceae</taxon>
        <taxon>Nelumbo</taxon>
    </lineage>
</organism>